<dbReference type="SUPFAM" id="SSF48371">
    <property type="entry name" value="ARM repeat"/>
    <property type="match status" value="1"/>
</dbReference>
<protein>
    <submittedName>
        <fullName evidence="1">Uncharacterized protein</fullName>
    </submittedName>
</protein>
<dbReference type="Gene3D" id="1.25.10.10">
    <property type="entry name" value="Leucine-rich Repeat Variant"/>
    <property type="match status" value="1"/>
</dbReference>
<organism evidence="1 2">
    <name type="scientific">Thelohanellus kitauei</name>
    <name type="common">Myxosporean</name>
    <dbReference type="NCBI Taxonomy" id="669202"/>
    <lineage>
        <taxon>Eukaryota</taxon>
        <taxon>Metazoa</taxon>
        <taxon>Cnidaria</taxon>
        <taxon>Myxozoa</taxon>
        <taxon>Myxosporea</taxon>
        <taxon>Bivalvulida</taxon>
        <taxon>Platysporina</taxon>
        <taxon>Myxobolidae</taxon>
        <taxon>Thelohanellus</taxon>
    </lineage>
</organism>
<dbReference type="Proteomes" id="UP000031668">
    <property type="component" value="Unassembled WGS sequence"/>
</dbReference>
<dbReference type="AlphaFoldDB" id="A0A0C2MTE3"/>
<comment type="caution">
    <text evidence="1">The sequence shown here is derived from an EMBL/GenBank/DDBJ whole genome shotgun (WGS) entry which is preliminary data.</text>
</comment>
<gene>
    <name evidence="1" type="ORF">RF11_05963</name>
</gene>
<evidence type="ECO:0000313" key="1">
    <source>
        <dbReference type="EMBL" id="KII64987.1"/>
    </source>
</evidence>
<evidence type="ECO:0000313" key="2">
    <source>
        <dbReference type="Proteomes" id="UP000031668"/>
    </source>
</evidence>
<sequence>MMSACQVHQKNILVAEVRENVKMGLKTLFQLIPIQPHLNHMISIIRARPCDYPRIISCFLFISSIVENSDFPFHFNEIMELINNIQIGAPELLIETCCGFLKDVFDHYHGPKKSSNGPTIVIDPVFKWLAQFPESVHNIMEVRGEVYTEMFPAINSDFRFINNVVVFCREITGVEILAGYIKNFMLNHSFEHETIYFLENFVYFYSEDISNNKNRDDSVRFALFVMTAFSIVTDGMTNKGVISEHLPIIEKASDLCLKVIDHFKDYEELCLKTSDVLCYLVYASEAINPDHEKLSERLVEYYQTLGYSCFIRPYLAFLLYLGYETRFIGEWFLRDCKVIFEKACDFLPPEDSNRDPRHLERVLRLLSQIISKHYDDILENIDIERLVYLASQGLLSQEEKTFNQCYGFLIELFDHPTTEICKKRPETHSIVARLYNGHVYQIVKNCIEVILTQKIVTCVKGCGRILSIFCSAGGVRGGAYLKIEKELIVEMLEKYPNEMCSDGSISDEMIKILNARSKEEAENLAAMINSILNKCHK</sequence>
<dbReference type="InterPro" id="IPR016024">
    <property type="entry name" value="ARM-type_fold"/>
</dbReference>
<keyword evidence="2" id="KW-1185">Reference proteome</keyword>
<proteinExistence type="predicted"/>
<reference evidence="1 2" key="1">
    <citation type="journal article" date="2014" name="Genome Biol. Evol.">
        <title>The genome of the myxosporean Thelohanellus kitauei shows adaptations to nutrient acquisition within its fish host.</title>
        <authorList>
            <person name="Yang Y."/>
            <person name="Xiong J."/>
            <person name="Zhou Z."/>
            <person name="Huo F."/>
            <person name="Miao W."/>
            <person name="Ran C."/>
            <person name="Liu Y."/>
            <person name="Zhang J."/>
            <person name="Feng J."/>
            <person name="Wang M."/>
            <person name="Wang M."/>
            <person name="Wang L."/>
            <person name="Yao B."/>
        </authorList>
    </citation>
    <scope>NUCLEOTIDE SEQUENCE [LARGE SCALE GENOMIC DNA]</scope>
    <source>
        <strain evidence="1">Wuqing</strain>
    </source>
</reference>
<dbReference type="EMBL" id="JWZT01004047">
    <property type="protein sequence ID" value="KII64987.1"/>
    <property type="molecule type" value="Genomic_DNA"/>
</dbReference>
<accession>A0A0C2MTE3</accession>
<name>A0A0C2MTE3_THEKT</name>
<dbReference type="InterPro" id="IPR011989">
    <property type="entry name" value="ARM-like"/>
</dbReference>